<evidence type="ECO:0000313" key="3">
    <source>
        <dbReference type="Proteomes" id="UP000593605"/>
    </source>
</evidence>
<dbReference type="Proteomes" id="UP000593605">
    <property type="component" value="Chromosome"/>
</dbReference>
<accession>A0A7M1T435</accession>
<dbReference type="PANTHER" id="PTHR43559">
    <property type="entry name" value="HYDROLASE YCAC-RELATED"/>
    <property type="match status" value="1"/>
</dbReference>
<sequence>MFGSKKEPEELKPAVSETGAFQYQRLNKDHALVMFVDHQAGLLSLVRDIEPVEFKANIMALADLAEYFELPTILTASIQKGPNGPIMPELTEKFPKAKLIDRPGEINAWDNEDVVKAVEKTGRKQIIIAGIVTEVCVAFPTLSLLEAGYQVFVAVDASGTFNELTRNAAWLRMQNAGAQLVNWFAIANEMRRDWREDMPGYLELFKRNIPAYKPLVDSYLK</sequence>
<evidence type="ECO:0000313" key="2">
    <source>
        <dbReference type="EMBL" id="QOR74077.1"/>
    </source>
</evidence>
<dbReference type="InterPro" id="IPR036380">
    <property type="entry name" value="Isochorismatase-like_sf"/>
</dbReference>
<dbReference type="InterPro" id="IPR048239">
    <property type="entry name" value="YcaC"/>
</dbReference>
<dbReference type="AlphaFoldDB" id="A0A7M1T435"/>
<dbReference type="SUPFAM" id="SSF52499">
    <property type="entry name" value="Isochorismatase-like hydrolases"/>
    <property type="match status" value="1"/>
</dbReference>
<proteinExistence type="predicted"/>
<gene>
    <name evidence="2" type="ORF">IMZ16_01115</name>
</gene>
<dbReference type="NCBIfam" id="NF041461">
    <property type="entry name" value="C_hydro_YcaC"/>
    <property type="match status" value="1"/>
</dbReference>
<keyword evidence="2" id="KW-0378">Hydrolase</keyword>
<dbReference type="InterPro" id="IPR053152">
    <property type="entry name" value="Hydrolase_YcaC-like"/>
</dbReference>
<dbReference type="EMBL" id="CP063145">
    <property type="protein sequence ID" value="QOR74077.1"/>
    <property type="molecule type" value="Genomic_DNA"/>
</dbReference>
<dbReference type="RefSeq" id="WP_193440148.1">
    <property type="nucleotide sequence ID" value="NZ_CP063145.1"/>
</dbReference>
<reference evidence="2 3" key="1">
    <citation type="submission" date="2020-10" db="EMBL/GenBank/DDBJ databases">
        <title>Complete genome of Cruoricapor ignavus strain M1214 isolated from the blood culture of a febrile patient.</title>
        <authorList>
            <person name="Guglielmino C.J.D."/>
        </authorList>
    </citation>
    <scope>NUCLEOTIDE SEQUENCE [LARGE SCALE GENOMIC DNA]</scope>
    <source>
        <strain evidence="2 3">M1214</strain>
    </source>
</reference>
<organism evidence="2 3">
    <name type="scientific">Cruoricaptor ignavus</name>
    <dbReference type="NCBI Taxonomy" id="1118202"/>
    <lineage>
        <taxon>Bacteria</taxon>
        <taxon>Pseudomonadati</taxon>
        <taxon>Bacteroidota</taxon>
        <taxon>Flavobacteriia</taxon>
        <taxon>Flavobacteriales</taxon>
        <taxon>Weeksellaceae</taxon>
        <taxon>Cruoricaptor</taxon>
    </lineage>
</organism>
<dbReference type="PANTHER" id="PTHR43559:SF3">
    <property type="entry name" value="HYDROLASE YCAC-RELATED"/>
    <property type="match status" value="1"/>
</dbReference>
<name>A0A7M1T435_9FLAO</name>
<evidence type="ECO:0000259" key="1">
    <source>
        <dbReference type="Pfam" id="PF00857"/>
    </source>
</evidence>
<dbReference type="CDD" id="cd01012">
    <property type="entry name" value="YcaC_related"/>
    <property type="match status" value="1"/>
</dbReference>
<dbReference type="GO" id="GO:0016787">
    <property type="term" value="F:hydrolase activity"/>
    <property type="evidence" value="ECO:0007669"/>
    <property type="project" value="UniProtKB-KW"/>
</dbReference>
<dbReference type="Gene3D" id="3.40.50.850">
    <property type="entry name" value="Isochorismatase-like"/>
    <property type="match status" value="1"/>
</dbReference>
<protein>
    <submittedName>
        <fullName evidence="2">Hydrolase</fullName>
    </submittedName>
</protein>
<dbReference type="Pfam" id="PF00857">
    <property type="entry name" value="Isochorismatase"/>
    <property type="match status" value="1"/>
</dbReference>
<feature type="domain" description="Isochorismatase-like" evidence="1">
    <location>
        <begin position="35"/>
        <end position="182"/>
    </location>
</feature>
<dbReference type="KEGG" id="civ:IMZ16_01115"/>
<dbReference type="InterPro" id="IPR000868">
    <property type="entry name" value="Isochorismatase-like_dom"/>
</dbReference>